<dbReference type="InParanoid" id="G8JTH8"/>
<dbReference type="Proteomes" id="UP000006790">
    <property type="component" value="Chromosome 4"/>
</dbReference>
<name>G8JTH8_ERECY</name>
<dbReference type="HOGENOM" id="CLU_1777427_0_0_1"/>
<dbReference type="GeneID" id="11471290"/>
<gene>
    <name evidence="1" type="ordered locus">Ecym_4267</name>
</gene>
<evidence type="ECO:0000313" key="2">
    <source>
        <dbReference type="Proteomes" id="UP000006790"/>
    </source>
</evidence>
<reference evidence="2" key="1">
    <citation type="journal article" date="2012" name="G3 (Bethesda)">
        <title>Pichia sorbitophila, an interspecies yeast hybrid reveals early steps of genome resolution following polyploidization.</title>
        <authorList>
            <person name="Leh Louis V."/>
            <person name="Despons L."/>
            <person name="Friedrich A."/>
            <person name="Martin T."/>
            <person name="Durrens P."/>
            <person name="Casaregola S."/>
            <person name="Neuveglise C."/>
            <person name="Fairhead C."/>
            <person name="Marck C."/>
            <person name="Cruz J.A."/>
            <person name="Straub M.L."/>
            <person name="Kugler V."/>
            <person name="Sacerdot C."/>
            <person name="Uzunov Z."/>
            <person name="Thierry A."/>
            <person name="Weiss S."/>
            <person name="Bleykasten C."/>
            <person name="De Montigny J."/>
            <person name="Jacques N."/>
            <person name="Jung P."/>
            <person name="Lemaire M."/>
            <person name="Mallet S."/>
            <person name="Morel G."/>
            <person name="Richard G.F."/>
            <person name="Sarkar A."/>
            <person name="Savel G."/>
            <person name="Schacherer J."/>
            <person name="Seret M.L."/>
            <person name="Talla E."/>
            <person name="Samson G."/>
            <person name="Jubin C."/>
            <person name="Poulain J."/>
            <person name="Vacherie B."/>
            <person name="Barbe V."/>
            <person name="Pelletier E."/>
            <person name="Sherman D.J."/>
            <person name="Westhof E."/>
            <person name="Weissenbach J."/>
            <person name="Baret P.V."/>
            <person name="Wincker P."/>
            <person name="Gaillardin C."/>
            <person name="Dujon B."/>
            <person name="Souciet J.L."/>
        </authorList>
    </citation>
    <scope>NUCLEOTIDE SEQUENCE [LARGE SCALE GENOMIC DNA]</scope>
    <source>
        <strain evidence="2">CBS 270.75 / DBVPG 7215 / KCTC 17166 / NRRL Y-17582</strain>
    </source>
</reference>
<sequence length="146" mass="16621">MEGMEGKRTISRAWPQGDGIQVVNSRSSRLPQLLQNRKTVCQVSRRLDSARRGPAPTRRCKRNPTNIHIAINEHPRVTAQSLLCVCCLISLSVTHVHGTFPACCPAPPEQTCHYYYIYTYIPVLYRSRPYSSAYHFLPQISHHAHP</sequence>
<proteinExistence type="predicted"/>
<dbReference type="KEGG" id="erc:Ecym_4267"/>
<dbReference type="AlphaFoldDB" id="G8JTH8"/>
<keyword evidence="2" id="KW-1185">Reference proteome</keyword>
<dbReference type="EMBL" id="CP002500">
    <property type="protein sequence ID" value="AET39331.1"/>
    <property type="molecule type" value="Genomic_DNA"/>
</dbReference>
<protein>
    <submittedName>
        <fullName evidence="1">Uncharacterized protein</fullName>
    </submittedName>
</protein>
<accession>G8JTH8</accession>
<dbReference type="RefSeq" id="XP_003646148.1">
    <property type="nucleotide sequence ID" value="XM_003646100.1"/>
</dbReference>
<organism evidence="1 2">
    <name type="scientific">Eremothecium cymbalariae (strain CBS 270.75 / DBVPG 7215 / KCTC 17166 / NRRL Y-17582)</name>
    <name type="common">Yeast</name>
    <dbReference type="NCBI Taxonomy" id="931890"/>
    <lineage>
        <taxon>Eukaryota</taxon>
        <taxon>Fungi</taxon>
        <taxon>Dikarya</taxon>
        <taxon>Ascomycota</taxon>
        <taxon>Saccharomycotina</taxon>
        <taxon>Saccharomycetes</taxon>
        <taxon>Saccharomycetales</taxon>
        <taxon>Saccharomycetaceae</taxon>
        <taxon>Eremothecium</taxon>
    </lineage>
</organism>
<evidence type="ECO:0000313" key="1">
    <source>
        <dbReference type="EMBL" id="AET39331.1"/>
    </source>
</evidence>